<feature type="compositionally biased region" description="Acidic residues" evidence="1">
    <location>
        <begin position="173"/>
        <end position="185"/>
    </location>
</feature>
<evidence type="ECO:0000313" key="3">
    <source>
        <dbReference type="EMBL" id="CAD85968.1"/>
    </source>
</evidence>
<sequence>MKKYLTGVVLFGLLTLFTGSTWAHSDEQLDGVAAPHGGQLRMAGPYHLELVAKDGELRLYVTDHMDHEVLTKGGSGKANVFDKDGKKVSVTLIPVFANFMKGTGEFTITPETVVSVFVVLDGAETQAARFTPLKKASAKAEDEEEHHHGDADQGEHHHHGDVEHEQQPTDQSDAAESEENEEHHH</sequence>
<dbReference type="RefSeq" id="WP_011112569.1">
    <property type="nucleotide sequence ID" value="NC_004757.1"/>
</dbReference>
<feature type="signal peptide" evidence="2">
    <location>
        <begin position="1"/>
        <end position="23"/>
    </location>
</feature>
<dbReference type="KEGG" id="neu:NE2057"/>
<reference evidence="3 4" key="1">
    <citation type="journal article" date="2003" name="J. Bacteriol.">
        <title>Complete genome sequence of the ammonia-oxidizing bacterium and obligate chemolithoautotroph Nitrosomonas europaea.</title>
        <authorList>
            <person name="Chain P."/>
            <person name="Lamerdin J."/>
            <person name="Larimer F."/>
            <person name="Regala W."/>
            <person name="Land M."/>
            <person name="Hauser L."/>
            <person name="Hooper A."/>
            <person name="Klotz M."/>
            <person name="Norton J."/>
            <person name="Sayavedra-Soto L."/>
            <person name="Arciero D."/>
            <person name="Hommes N."/>
            <person name="Whittaker M."/>
            <person name="Arp D."/>
        </authorList>
    </citation>
    <scope>NUCLEOTIDE SEQUENCE [LARGE SCALE GENOMIC DNA]</scope>
    <source>
        <strain evidence="4">ATCC 19718 / CIP 103999 / KCTC 2705 / NBRC 14298</strain>
    </source>
</reference>
<evidence type="ECO:0008006" key="5">
    <source>
        <dbReference type="Google" id="ProtNLM"/>
    </source>
</evidence>
<dbReference type="eggNOG" id="ENOG5032RTT">
    <property type="taxonomic scope" value="Bacteria"/>
</dbReference>
<feature type="compositionally biased region" description="Basic and acidic residues" evidence="1">
    <location>
        <begin position="145"/>
        <end position="167"/>
    </location>
</feature>
<dbReference type="GeneID" id="87105196"/>
<feature type="region of interest" description="Disordered" evidence="1">
    <location>
        <begin position="131"/>
        <end position="185"/>
    </location>
</feature>
<evidence type="ECO:0000313" key="4">
    <source>
        <dbReference type="Proteomes" id="UP000001416"/>
    </source>
</evidence>
<feature type="chain" id="PRO_5004300192" description="Copper chaperone PCu(A)C" evidence="2">
    <location>
        <begin position="24"/>
        <end position="185"/>
    </location>
</feature>
<evidence type="ECO:0000256" key="2">
    <source>
        <dbReference type="SAM" id="SignalP"/>
    </source>
</evidence>
<gene>
    <name evidence="3" type="ordered locus">NE2057</name>
</gene>
<proteinExistence type="predicted"/>
<accession>Q82T66</accession>
<dbReference type="OrthoDB" id="9799434at2"/>
<dbReference type="Proteomes" id="UP000001416">
    <property type="component" value="Chromosome"/>
</dbReference>
<name>Q82T66_NITEU</name>
<protein>
    <recommendedName>
        <fullName evidence="5">Copper chaperone PCu(A)C</fullName>
    </recommendedName>
</protein>
<dbReference type="HOGENOM" id="CLU_125436_0_0_4"/>
<dbReference type="EMBL" id="AL954747">
    <property type="protein sequence ID" value="CAD85968.1"/>
    <property type="molecule type" value="Genomic_DNA"/>
</dbReference>
<evidence type="ECO:0000256" key="1">
    <source>
        <dbReference type="SAM" id="MobiDB-lite"/>
    </source>
</evidence>
<keyword evidence="2" id="KW-0732">Signal</keyword>
<dbReference type="AlphaFoldDB" id="Q82T66"/>
<dbReference type="STRING" id="228410.NE2057"/>
<organism evidence="3 4">
    <name type="scientific">Nitrosomonas europaea (strain ATCC 19718 / CIP 103999 / KCTC 2705 / NBRC 14298)</name>
    <dbReference type="NCBI Taxonomy" id="228410"/>
    <lineage>
        <taxon>Bacteria</taxon>
        <taxon>Pseudomonadati</taxon>
        <taxon>Pseudomonadota</taxon>
        <taxon>Betaproteobacteria</taxon>
        <taxon>Nitrosomonadales</taxon>
        <taxon>Nitrosomonadaceae</taxon>
        <taxon>Nitrosomonas</taxon>
    </lineage>
</organism>
<keyword evidence="4" id="KW-1185">Reference proteome</keyword>